<evidence type="ECO:0000313" key="1">
    <source>
        <dbReference type="EMBL" id="MBI4595252.1"/>
    </source>
</evidence>
<reference evidence="1" key="1">
    <citation type="submission" date="2020-07" db="EMBL/GenBank/DDBJ databases">
        <title>Huge and variable diversity of episymbiotic CPR bacteria and DPANN archaea in groundwater ecosystems.</title>
        <authorList>
            <person name="He C.Y."/>
            <person name="Keren R."/>
            <person name="Whittaker M."/>
            <person name="Farag I.F."/>
            <person name="Doudna J."/>
            <person name="Cate J.H.D."/>
            <person name="Banfield J.F."/>
        </authorList>
    </citation>
    <scope>NUCLEOTIDE SEQUENCE</scope>
    <source>
        <strain evidence="1">NC_groundwater_1482_Ag_S-0.65um_47_24</strain>
    </source>
</reference>
<evidence type="ECO:0000313" key="2">
    <source>
        <dbReference type="Proteomes" id="UP000772181"/>
    </source>
</evidence>
<comment type="caution">
    <text evidence="1">The sequence shown here is derived from an EMBL/GenBank/DDBJ whole genome shotgun (WGS) entry which is preliminary data.</text>
</comment>
<sequence>MLGRWVMVCTLFLLLAPSFYALRKTAASEKSPEEIYKEFGVQKFIVTVKAPAFIMKNLEGQEIKSQDLLGNVVLLTFFTAD</sequence>
<organism evidence="1 2">
    <name type="scientific">Tectimicrobiota bacterium</name>
    <dbReference type="NCBI Taxonomy" id="2528274"/>
    <lineage>
        <taxon>Bacteria</taxon>
        <taxon>Pseudomonadati</taxon>
        <taxon>Nitrospinota/Tectimicrobiota group</taxon>
        <taxon>Candidatus Tectimicrobiota</taxon>
    </lineage>
</organism>
<proteinExistence type="predicted"/>
<accession>A0A933GJZ4</accession>
<dbReference type="Proteomes" id="UP000772181">
    <property type="component" value="Unassembled WGS sequence"/>
</dbReference>
<protein>
    <recommendedName>
        <fullName evidence="3">Alkyl hydroperoxide reductase subunit C/ Thiol specific antioxidant domain-containing protein</fullName>
    </recommendedName>
</protein>
<name>A0A933GJZ4_UNCTE</name>
<dbReference type="EMBL" id="JACQWF010000122">
    <property type="protein sequence ID" value="MBI4595252.1"/>
    <property type="molecule type" value="Genomic_DNA"/>
</dbReference>
<evidence type="ECO:0008006" key="3">
    <source>
        <dbReference type="Google" id="ProtNLM"/>
    </source>
</evidence>
<gene>
    <name evidence="1" type="ORF">HY730_02615</name>
</gene>
<dbReference type="AlphaFoldDB" id="A0A933GJZ4"/>